<feature type="chain" id="PRO_5012891452" description="rhizopuspepsin" evidence="11">
    <location>
        <begin position="20"/>
        <end position="472"/>
    </location>
</feature>
<evidence type="ECO:0000256" key="1">
    <source>
        <dbReference type="ARBA" id="ARBA00001130"/>
    </source>
</evidence>
<evidence type="ECO:0000256" key="6">
    <source>
        <dbReference type="ARBA" id="ARBA00022750"/>
    </source>
</evidence>
<evidence type="ECO:0000313" key="13">
    <source>
        <dbReference type="EMBL" id="ORY96476.1"/>
    </source>
</evidence>
<dbReference type="GO" id="GO:0006508">
    <property type="term" value="P:proteolysis"/>
    <property type="evidence" value="ECO:0007669"/>
    <property type="project" value="UniProtKB-KW"/>
</dbReference>
<dbReference type="CDD" id="cd05471">
    <property type="entry name" value="pepsin_like"/>
    <property type="match status" value="1"/>
</dbReference>
<evidence type="ECO:0000256" key="3">
    <source>
        <dbReference type="ARBA" id="ARBA00013205"/>
    </source>
</evidence>
<comment type="similarity">
    <text evidence="2 10">Belongs to the peptidase A1 family.</text>
</comment>
<organism evidence="13 14">
    <name type="scientific">Syncephalastrum racemosum</name>
    <name type="common">Filamentous fungus</name>
    <dbReference type="NCBI Taxonomy" id="13706"/>
    <lineage>
        <taxon>Eukaryota</taxon>
        <taxon>Fungi</taxon>
        <taxon>Fungi incertae sedis</taxon>
        <taxon>Mucoromycota</taxon>
        <taxon>Mucoromycotina</taxon>
        <taxon>Mucoromycetes</taxon>
        <taxon>Mucorales</taxon>
        <taxon>Syncephalastraceae</taxon>
        <taxon>Syncephalastrum</taxon>
    </lineage>
</organism>
<reference evidence="13 14" key="1">
    <citation type="submission" date="2016-07" db="EMBL/GenBank/DDBJ databases">
        <title>Pervasive Adenine N6-methylation of Active Genes in Fungi.</title>
        <authorList>
            <consortium name="DOE Joint Genome Institute"/>
            <person name="Mondo S.J."/>
            <person name="Dannebaum R.O."/>
            <person name="Kuo R.C."/>
            <person name="Labutti K."/>
            <person name="Haridas S."/>
            <person name="Kuo A."/>
            <person name="Salamov A."/>
            <person name="Ahrendt S.R."/>
            <person name="Lipzen A."/>
            <person name="Sullivan W."/>
            <person name="Andreopoulos W.B."/>
            <person name="Clum A."/>
            <person name="Lindquist E."/>
            <person name="Daum C."/>
            <person name="Ramamoorthy G.K."/>
            <person name="Gryganskyi A."/>
            <person name="Culley D."/>
            <person name="Magnuson J.K."/>
            <person name="James T.Y."/>
            <person name="O'Malley M.A."/>
            <person name="Stajich J.E."/>
            <person name="Spatafora J.W."/>
            <person name="Visel A."/>
            <person name="Grigoriev I.V."/>
        </authorList>
    </citation>
    <scope>NUCLEOTIDE SEQUENCE [LARGE SCALE GENOMIC DNA]</scope>
    <source>
        <strain evidence="13 14">NRRL 2496</strain>
    </source>
</reference>
<dbReference type="InterPro" id="IPR033121">
    <property type="entry name" value="PEPTIDASE_A1"/>
</dbReference>
<feature type="signal peptide" evidence="11">
    <location>
        <begin position="1"/>
        <end position="19"/>
    </location>
</feature>
<proteinExistence type="inferred from homology"/>
<dbReference type="PANTHER" id="PTHR47966">
    <property type="entry name" value="BETA-SITE APP-CLEAVING ENZYME, ISOFORM A-RELATED"/>
    <property type="match status" value="1"/>
</dbReference>
<keyword evidence="5 11" id="KW-0732">Signal</keyword>
<dbReference type="AlphaFoldDB" id="A0A1X2HDS4"/>
<feature type="disulfide bond" evidence="9">
    <location>
        <begin position="93"/>
        <end position="98"/>
    </location>
</feature>
<comment type="caution">
    <text evidence="13">The sequence shown here is derived from an EMBL/GenBank/DDBJ whole genome shotgun (WGS) entry which is preliminary data.</text>
</comment>
<keyword evidence="9" id="KW-1015">Disulfide bond</keyword>
<dbReference type="EMBL" id="MCGN01000005">
    <property type="protein sequence ID" value="ORY96476.1"/>
    <property type="molecule type" value="Genomic_DNA"/>
</dbReference>
<keyword evidence="7 10" id="KW-0378">Hydrolase</keyword>
<evidence type="ECO:0000256" key="4">
    <source>
        <dbReference type="ARBA" id="ARBA00022670"/>
    </source>
</evidence>
<dbReference type="PANTHER" id="PTHR47966:SF51">
    <property type="entry name" value="BETA-SITE APP-CLEAVING ENZYME, ISOFORM A-RELATED"/>
    <property type="match status" value="1"/>
</dbReference>
<sequence>MRLLSGLCVLALVSQITLAQEPFTVAFARNHNGKLARMRRSVLSKKRQDASTPVYNADGREFLIEVAIGTPPQKFNVTLDTGSGTLWVPSTDCPTTNCPNERFDGTKSSTLNMTSTSFSMQYGIGSLNGTYARDTVAIGNLSVSDQVFGLATTTADILTTSSSSSASSTSEDYSNGILGLAFPGINAVRGYTMDVPFVANLISNKVIKEPVFSIYLNSQFSYGYSGGEITFGGSDASKYSGDISYVPVTPYNVQLPNGTVAESYIYWTVVGTGIDVGSTKISLGASDVAGFVLDTGTTLTYTPLSTAKAIVQAVATKTSDVTYDPLQELFFVDCGLGKDANKTVDFSIATSMSSSSNPLKVSVPVRELVIPIDAVQPDDATKCVFGIAPLPTTSGLEHVDFILGESTVRSLYLVHDMGQHRVGIAPAKLTKTDGSATSAAGKTSGGRNAASVLVRSGWSVAAATAAILMVFI</sequence>
<dbReference type="FunFam" id="2.40.70.10:FF:000115">
    <property type="entry name" value="Lysosomal aspartic protease"/>
    <property type="match status" value="1"/>
</dbReference>
<dbReference type="InterPro" id="IPR034164">
    <property type="entry name" value="Pepsin-like_dom"/>
</dbReference>
<dbReference type="FunCoup" id="A0A1X2HDS4">
    <property type="interactions" value="53"/>
</dbReference>
<dbReference type="InterPro" id="IPR001461">
    <property type="entry name" value="Aspartic_peptidase_A1"/>
</dbReference>
<keyword evidence="6 10" id="KW-0064">Aspartyl protease</keyword>
<dbReference type="InterPro" id="IPR021109">
    <property type="entry name" value="Peptidase_aspartic_dom_sf"/>
</dbReference>
<evidence type="ECO:0000256" key="10">
    <source>
        <dbReference type="RuleBase" id="RU000454"/>
    </source>
</evidence>
<evidence type="ECO:0000256" key="7">
    <source>
        <dbReference type="ARBA" id="ARBA00022801"/>
    </source>
</evidence>
<evidence type="ECO:0000256" key="11">
    <source>
        <dbReference type="SAM" id="SignalP"/>
    </source>
</evidence>
<feature type="domain" description="Peptidase A1" evidence="12">
    <location>
        <begin position="62"/>
        <end position="425"/>
    </location>
</feature>
<feature type="active site" evidence="8">
    <location>
        <position position="80"/>
    </location>
</feature>
<dbReference type="InterPro" id="IPR001969">
    <property type="entry name" value="Aspartic_peptidase_AS"/>
</dbReference>
<dbReference type="Proteomes" id="UP000242180">
    <property type="component" value="Unassembled WGS sequence"/>
</dbReference>
<dbReference type="OrthoDB" id="771136at2759"/>
<dbReference type="PRINTS" id="PR00792">
    <property type="entry name" value="PEPSIN"/>
</dbReference>
<keyword evidence="14" id="KW-1185">Reference proteome</keyword>
<evidence type="ECO:0000256" key="8">
    <source>
        <dbReference type="PIRSR" id="PIRSR601461-1"/>
    </source>
</evidence>
<protein>
    <recommendedName>
        <fullName evidence="3">rhizopuspepsin</fullName>
        <ecNumber evidence="3">3.4.23.21</ecNumber>
    </recommendedName>
</protein>
<accession>A0A1X2HDS4</accession>
<feature type="active site" evidence="8">
    <location>
        <position position="294"/>
    </location>
</feature>
<evidence type="ECO:0000256" key="9">
    <source>
        <dbReference type="PIRSR" id="PIRSR601461-2"/>
    </source>
</evidence>
<dbReference type="Pfam" id="PF00026">
    <property type="entry name" value="Asp"/>
    <property type="match status" value="1"/>
</dbReference>
<dbReference type="InParanoid" id="A0A1X2HDS4"/>
<evidence type="ECO:0000259" key="12">
    <source>
        <dbReference type="PROSITE" id="PS51767"/>
    </source>
</evidence>
<comment type="catalytic activity">
    <reaction evidence="1">
        <text>Hydrolysis of proteins with broad specificity similar to that of pepsin A, preferring hydrophobic residues at P1 and P1'. Clots milk and activates trypsinogen. Does not cleave 4-Gln-|-His-5, but does cleave 10-His-|-Leu-11 and 12-Val-|-Glu-13 in B chain of insulin.</text>
        <dbReference type="EC" id="3.4.23.21"/>
    </reaction>
</comment>
<evidence type="ECO:0000256" key="5">
    <source>
        <dbReference type="ARBA" id="ARBA00022729"/>
    </source>
</evidence>
<name>A0A1X2HDS4_SYNRA</name>
<evidence type="ECO:0000256" key="2">
    <source>
        <dbReference type="ARBA" id="ARBA00007447"/>
    </source>
</evidence>
<dbReference type="GO" id="GO:0004190">
    <property type="term" value="F:aspartic-type endopeptidase activity"/>
    <property type="evidence" value="ECO:0007669"/>
    <property type="project" value="UniProtKB-KW"/>
</dbReference>
<dbReference type="OMA" id="ITKDYAP"/>
<dbReference type="SUPFAM" id="SSF50630">
    <property type="entry name" value="Acid proteases"/>
    <property type="match status" value="1"/>
</dbReference>
<dbReference type="PROSITE" id="PS51767">
    <property type="entry name" value="PEPTIDASE_A1"/>
    <property type="match status" value="1"/>
</dbReference>
<dbReference type="PROSITE" id="PS00141">
    <property type="entry name" value="ASP_PROTEASE"/>
    <property type="match status" value="1"/>
</dbReference>
<dbReference type="STRING" id="13706.A0A1X2HDS4"/>
<keyword evidence="4 10" id="KW-0645">Protease</keyword>
<dbReference type="EC" id="3.4.23.21" evidence="3"/>
<evidence type="ECO:0000313" key="14">
    <source>
        <dbReference type="Proteomes" id="UP000242180"/>
    </source>
</evidence>
<gene>
    <name evidence="13" type="ORF">BCR43DRAFT_491762</name>
</gene>
<dbReference type="Gene3D" id="2.40.70.10">
    <property type="entry name" value="Acid Proteases"/>
    <property type="match status" value="2"/>
</dbReference>